<name>A0A927EZU9_9ACTN</name>
<keyword evidence="3" id="KW-0503">Monooxygenase</keyword>
<evidence type="ECO:0000256" key="1">
    <source>
        <dbReference type="ARBA" id="ARBA00023002"/>
    </source>
</evidence>
<keyword evidence="1" id="KW-0560">Oxidoreductase</keyword>
<dbReference type="Pfam" id="PF01494">
    <property type="entry name" value="FAD_binding_3"/>
    <property type="match status" value="1"/>
</dbReference>
<keyword evidence="4" id="KW-1185">Reference proteome</keyword>
<proteinExistence type="predicted"/>
<dbReference type="PRINTS" id="PR00420">
    <property type="entry name" value="RNGMNOXGNASE"/>
</dbReference>
<dbReference type="GO" id="GO:0004497">
    <property type="term" value="F:monooxygenase activity"/>
    <property type="evidence" value="ECO:0007669"/>
    <property type="project" value="UniProtKB-KW"/>
</dbReference>
<dbReference type="SUPFAM" id="SSF51905">
    <property type="entry name" value="FAD/NAD(P)-binding domain"/>
    <property type="match status" value="1"/>
</dbReference>
<comment type="caution">
    <text evidence="3">The sequence shown here is derived from an EMBL/GenBank/DDBJ whole genome shotgun (WGS) entry which is preliminary data.</text>
</comment>
<organism evidence="3 4">
    <name type="scientific">Streptomyces chumphonensis</name>
    <dbReference type="NCBI Taxonomy" id="1214925"/>
    <lineage>
        <taxon>Bacteria</taxon>
        <taxon>Bacillati</taxon>
        <taxon>Actinomycetota</taxon>
        <taxon>Actinomycetes</taxon>
        <taxon>Kitasatosporales</taxon>
        <taxon>Streptomycetaceae</taxon>
        <taxon>Streptomyces</taxon>
    </lineage>
</organism>
<dbReference type="RefSeq" id="WP_191210066.1">
    <property type="nucleotide sequence ID" value="NZ_JACXYU010000006.1"/>
</dbReference>
<evidence type="ECO:0000313" key="3">
    <source>
        <dbReference type="EMBL" id="MBD3932778.1"/>
    </source>
</evidence>
<dbReference type="Gene3D" id="3.50.50.60">
    <property type="entry name" value="FAD/NAD(P)-binding domain"/>
    <property type="match status" value="1"/>
</dbReference>
<dbReference type="EMBL" id="JACXYU010000006">
    <property type="protein sequence ID" value="MBD3932778.1"/>
    <property type="molecule type" value="Genomic_DNA"/>
</dbReference>
<dbReference type="Proteomes" id="UP000632289">
    <property type="component" value="Unassembled WGS sequence"/>
</dbReference>
<dbReference type="Gene3D" id="3.30.70.2450">
    <property type="match status" value="1"/>
</dbReference>
<reference evidence="3" key="1">
    <citation type="submission" date="2020-09" db="EMBL/GenBank/DDBJ databases">
        <title>Secondary metabolite and genome analysis of marine Streptomyces chumphonensis KK1-2T.</title>
        <authorList>
            <person name="Phongsopitanun W."/>
            <person name="Kanchanasin P."/>
            <person name="Pittayakhajonwut P."/>
            <person name="Suwanborirux K."/>
            <person name="Tanasupawat S."/>
        </authorList>
    </citation>
    <scope>NUCLEOTIDE SEQUENCE</scope>
    <source>
        <strain evidence="3">KK1-2</strain>
    </source>
</reference>
<dbReference type="InterPro" id="IPR002938">
    <property type="entry name" value="FAD-bd"/>
</dbReference>
<dbReference type="GO" id="GO:0071949">
    <property type="term" value="F:FAD binding"/>
    <property type="evidence" value="ECO:0007669"/>
    <property type="project" value="InterPro"/>
</dbReference>
<protein>
    <submittedName>
        <fullName evidence="3">FAD-dependent monooxygenase</fullName>
    </submittedName>
</protein>
<dbReference type="PANTHER" id="PTHR43476:SF5">
    <property type="entry name" value="FAD-DEPENDENT MONOOXYGENASE"/>
    <property type="match status" value="1"/>
</dbReference>
<evidence type="ECO:0000259" key="2">
    <source>
        <dbReference type="Pfam" id="PF01494"/>
    </source>
</evidence>
<dbReference type="PANTHER" id="PTHR43476">
    <property type="entry name" value="3-(3-HYDROXY-PHENYL)PROPIONATE/3-HYDROXYCINNAMIC ACID HYDROXYLASE"/>
    <property type="match status" value="1"/>
</dbReference>
<accession>A0A927EZU9</accession>
<sequence length="384" mass="40923">MSRSVLVAGAGPVGLSAALAAAASGLSPRVLEARGRDEERAGSRALFVHRATLRHLEAVRPGLGAAVAAAGLTWSTHRTLWAGSEVHRRSFPTGPAGSGLPPFTSLPQTVLEDLLRDACEASGIPVSWGDAVHRVTAGREGVRVRTASGAEHRGGHLIACDGPRSVVRAELGVAMAGVTTPADFVVLDVDEGTLPAEPERVFHYRHPALGRNVLLVPFRGGWRIDVQCRAGEDPDRVGAETSRRLSEVVPQLNGPRITWTSVYRFQQRVAESFTDPQERVLLAGEAAHLLPPFGARGMNSGIADAVAAARAVREDAVATYGHERRRAAEQNVAAAGSALHHLLAPRRRQRWAQRAAAAVAPWSPAAGRWLDAAPYGPRLRSVRY</sequence>
<dbReference type="InterPro" id="IPR050631">
    <property type="entry name" value="PheA/TfdB_FAD_monoxygenase"/>
</dbReference>
<dbReference type="AlphaFoldDB" id="A0A927EZU9"/>
<gene>
    <name evidence="3" type="ORF">IF129_14595</name>
</gene>
<dbReference type="InterPro" id="IPR036188">
    <property type="entry name" value="FAD/NAD-bd_sf"/>
</dbReference>
<evidence type="ECO:0000313" key="4">
    <source>
        <dbReference type="Proteomes" id="UP000632289"/>
    </source>
</evidence>
<feature type="domain" description="FAD-binding" evidence="2">
    <location>
        <begin position="4"/>
        <end position="334"/>
    </location>
</feature>